<evidence type="ECO:0000256" key="2">
    <source>
        <dbReference type="ARBA" id="ARBA00022448"/>
    </source>
</evidence>
<evidence type="ECO:0000256" key="1">
    <source>
        <dbReference type="ARBA" id="ARBA00004651"/>
    </source>
</evidence>
<name>A0A2P2CH20_9ZZZZ</name>
<dbReference type="Pfam" id="PF02028">
    <property type="entry name" value="BCCT"/>
    <property type="match status" value="1"/>
</dbReference>
<feature type="transmembrane region" description="Helical" evidence="8">
    <location>
        <begin position="127"/>
        <end position="148"/>
    </location>
</feature>
<feature type="transmembrane region" description="Helical" evidence="8">
    <location>
        <begin position="513"/>
        <end position="531"/>
    </location>
</feature>
<keyword evidence="2" id="KW-0813">Transport</keyword>
<reference evidence="9" key="1">
    <citation type="submission" date="2015-08" db="EMBL/GenBank/DDBJ databases">
        <authorList>
            <person name="Babu N.S."/>
            <person name="Beckwith C.J."/>
            <person name="Beseler K.G."/>
            <person name="Brison A."/>
            <person name="Carone J.V."/>
            <person name="Caskin T.P."/>
            <person name="Diamond M."/>
            <person name="Durham M.E."/>
            <person name="Foxe J.M."/>
            <person name="Go M."/>
            <person name="Henderson B.A."/>
            <person name="Jones I.B."/>
            <person name="McGettigan J.A."/>
            <person name="Micheletti S.J."/>
            <person name="Nasrallah M.E."/>
            <person name="Ortiz D."/>
            <person name="Piller C.R."/>
            <person name="Privatt S.R."/>
            <person name="Schneider S.L."/>
            <person name="Sharp S."/>
            <person name="Smith T.C."/>
            <person name="Stanton J.D."/>
            <person name="Ullery H.E."/>
            <person name="Wilson R.J."/>
            <person name="Serrano M.G."/>
            <person name="Buck G."/>
            <person name="Lee V."/>
            <person name="Wang Y."/>
            <person name="Carvalho R."/>
            <person name="Voegtly L."/>
            <person name="Shi R."/>
            <person name="Duckworth R."/>
            <person name="Johnson A."/>
            <person name="Loviza R."/>
            <person name="Walstead R."/>
            <person name="Shah Z."/>
            <person name="Kiflezghi M."/>
            <person name="Wade K."/>
            <person name="Ball S.L."/>
            <person name="Bradley K.W."/>
            <person name="Asai D.J."/>
            <person name="Bowman C.A."/>
            <person name="Russell D.A."/>
            <person name="Pope W.H."/>
            <person name="Jacobs-Sera D."/>
            <person name="Hendrix R.W."/>
            <person name="Hatfull G.F."/>
        </authorList>
    </citation>
    <scope>NUCLEOTIDE SEQUENCE</scope>
</reference>
<evidence type="ECO:0000256" key="4">
    <source>
        <dbReference type="ARBA" id="ARBA00022692"/>
    </source>
</evidence>
<dbReference type="GO" id="GO:0005886">
    <property type="term" value="C:plasma membrane"/>
    <property type="evidence" value="ECO:0007669"/>
    <property type="project" value="UniProtKB-SubCell"/>
</dbReference>
<feature type="transmembrane region" description="Helical" evidence="8">
    <location>
        <begin position="439"/>
        <end position="465"/>
    </location>
</feature>
<comment type="subcellular location">
    <subcellularLocation>
        <location evidence="1">Cell membrane</location>
        <topology evidence="1">Multi-pass membrane protein</topology>
    </subcellularLocation>
</comment>
<feature type="transmembrane region" description="Helical" evidence="8">
    <location>
        <begin position="176"/>
        <end position="199"/>
    </location>
</feature>
<evidence type="ECO:0000313" key="9">
    <source>
        <dbReference type="EMBL" id="CUR61315.1"/>
    </source>
</evidence>
<evidence type="ECO:0000256" key="7">
    <source>
        <dbReference type="SAM" id="MobiDB-lite"/>
    </source>
</evidence>
<dbReference type="NCBIfam" id="TIGR00842">
    <property type="entry name" value="bcct"/>
    <property type="match status" value="1"/>
</dbReference>
<feature type="transmembrane region" description="Helical" evidence="8">
    <location>
        <begin position="292"/>
        <end position="310"/>
    </location>
</feature>
<feature type="transmembrane region" description="Helical" evidence="8">
    <location>
        <begin position="256"/>
        <end position="280"/>
    </location>
</feature>
<feature type="region of interest" description="Disordered" evidence="7">
    <location>
        <begin position="1"/>
        <end position="26"/>
    </location>
</feature>
<dbReference type="NCBIfam" id="NF007399">
    <property type="entry name" value="PRK09928.1"/>
    <property type="match status" value="1"/>
</dbReference>
<keyword evidence="6 8" id="KW-0472">Membrane</keyword>
<accession>A0A2P2CH20</accession>
<keyword evidence="3" id="KW-1003">Cell membrane</keyword>
<evidence type="ECO:0000256" key="5">
    <source>
        <dbReference type="ARBA" id="ARBA00022989"/>
    </source>
</evidence>
<feature type="transmembrane region" description="Helical" evidence="8">
    <location>
        <begin position="226"/>
        <end position="250"/>
    </location>
</feature>
<evidence type="ECO:0000256" key="6">
    <source>
        <dbReference type="ARBA" id="ARBA00023136"/>
    </source>
</evidence>
<protein>
    <submittedName>
        <fullName evidence="9">High-affinity choline transport protein</fullName>
    </submittedName>
</protein>
<feature type="transmembrane region" description="Helical" evidence="8">
    <location>
        <begin position="351"/>
        <end position="371"/>
    </location>
</feature>
<dbReference type="AlphaFoldDB" id="A0A2P2CH20"/>
<gene>
    <name evidence="9" type="primary">betT</name>
    <name evidence="9" type="ORF">NOCA1240418</name>
</gene>
<feature type="transmembrane region" description="Helical" evidence="8">
    <location>
        <begin position="48"/>
        <end position="67"/>
    </location>
</feature>
<dbReference type="PANTHER" id="PTHR30047:SF7">
    <property type="entry name" value="HIGH-AFFINITY CHOLINE TRANSPORT PROTEIN"/>
    <property type="match status" value="1"/>
</dbReference>
<proteinExistence type="predicted"/>
<keyword evidence="4 8" id="KW-0812">Transmembrane</keyword>
<evidence type="ECO:0000256" key="8">
    <source>
        <dbReference type="SAM" id="Phobius"/>
    </source>
</evidence>
<feature type="transmembrane region" description="Helical" evidence="8">
    <location>
        <begin position="383"/>
        <end position="407"/>
    </location>
</feature>
<organism evidence="9">
    <name type="scientific">metagenome</name>
    <dbReference type="NCBI Taxonomy" id="256318"/>
    <lineage>
        <taxon>unclassified sequences</taxon>
        <taxon>metagenomes</taxon>
    </lineage>
</organism>
<dbReference type="PANTHER" id="PTHR30047">
    <property type="entry name" value="HIGH-AFFINITY CHOLINE TRANSPORT PROTEIN-RELATED"/>
    <property type="match status" value="1"/>
</dbReference>
<dbReference type="GO" id="GO:0022857">
    <property type="term" value="F:transmembrane transporter activity"/>
    <property type="evidence" value="ECO:0007669"/>
    <property type="project" value="InterPro"/>
</dbReference>
<keyword evidence="5 8" id="KW-1133">Transmembrane helix</keyword>
<feature type="transmembrane region" description="Helical" evidence="8">
    <location>
        <begin position="486"/>
        <end position="507"/>
    </location>
</feature>
<sequence length="701" mass="75637">MTGARCTHPETPATPRDPPSPEARMTAQLDARAPTDPDPGAPGPTVRWPVFITSFVGVCVITLWAIVAPDNAEKVIGEVVAKVGTGFGWFYVALATVIVGFVIFLGASRYGSIRLGPDHARPEFSTFAWASMLFAAGIGTDVMFYSVIEPVSQYTAPPVGEPGTVDAARDATVWTLFHYGVTGWAMYALMGLALAYFSYRKNLPLAVRSALYPVFGKRVEGVLGHAVDTAAVLGTIFGVATSLGIGVVFLNVGLNVIFGLGVGTGAQAALAVLAVTVAAVSATTGVDKGIRFLSQLNVVLALLLAGWVLVTGRTSFLLNAVVMNVGDFVRSFPAKTLETFAFTDTQDWMQLWTLFFWAWWVAWASFVGQFLARISRGRTIRQFVLGTMVIPFSYIVMWVSVFGNAAIDKVRNGDDAGFAERAVDFSGLGFYELLKDYPFANAVIFVAFVVGLLFYITSADSAALVMGNLCSELHDVQQDCAPWLRISWASITGLLTVAMLSVGGILALQYATIIMGLPFAFVLVLVMWGLFRSLRSEDRKAAGVRGIAPLLSARTGSPADNRKAWKARLARATNFVDDEAAAAYLASTVEPALVEVAEELTSMGVPAVVTDGGAVGSEALPWVELASEQGEDRFVYRVVVRRSPVPTYGGRMIGNRDQYARLEVHLADGGQDYDVMGYTPDQVIHDCLDQYERHLEFLRTL</sequence>
<evidence type="ECO:0000256" key="3">
    <source>
        <dbReference type="ARBA" id="ARBA00022475"/>
    </source>
</evidence>
<dbReference type="EMBL" id="CZKB01000017">
    <property type="protein sequence ID" value="CUR61315.1"/>
    <property type="molecule type" value="Genomic_DNA"/>
</dbReference>
<dbReference type="InterPro" id="IPR000060">
    <property type="entry name" value="BCCT_transptr"/>
</dbReference>
<feature type="transmembrane region" description="Helical" evidence="8">
    <location>
        <begin position="87"/>
        <end position="107"/>
    </location>
</feature>